<dbReference type="OrthoDB" id="3481168at2759"/>
<comment type="caution">
    <text evidence="3">The sequence shown here is derived from an EMBL/GenBank/DDBJ whole genome shotgun (WGS) entry which is preliminary data.</text>
</comment>
<evidence type="ECO:0000313" key="3">
    <source>
        <dbReference type="EMBL" id="KAG0651567.1"/>
    </source>
</evidence>
<evidence type="ECO:0000259" key="2">
    <source>
        <dbReference type="Pfam" id="PF00753"/>
    </source>
</evidence>
<feature type="signal peptide" evidence="1">
    <location>
        <begin position="1"/>
        <end position="22"/>
    </location>
</feature>
<dbReference type="Pfam" id="PF00753">
    <property type="entry name" value="Lactamase_B"/>
    <property type="match status" value="1"/>
</dbReference>
<feature type="chain" id="PRO_5040399354" description="Metallo-beta-lactamase domain-containing protein" evidence="1">
    <location>
        <begin position="23"/>
        <end position="563"/>
    </location>
</feature>
<keyword evidence="4" id="KW-1185">Reference proteome</keyword>
<reference evidence="3" key="1">
    <citation type="submission" date="2019-07" db="EMBL/GenBank/DDBJ databases">
        <title>Hyphodiscus hymeniophilus genome sequencing and assembly.</title>
        <authorList>
            <person name="Kramer G."/>
            <person name="Nodwell J."/>
        </authorList>
    </citation>
    <scope>NUCLEOTIDE SEQUENCE</scope>
    <source>
        <strain evidence="3">ATCC 34498</strain>
    </source>
</reference>
<gene>
    <name evidence="3" type="ORF">D0Z07_1494</name>
</gene>
<dbReference type="Proteomes" id="UP000785200">
    <property type="component" value="Unassembled WGS sequence"/>
</dbReference>
<dbReference type="InterPro" id="IPR001279">
    <property type="entry name" value="Metallo-B-lactamas"/>
</dbReference>
<keyword evidence="1" id="KW-0732">Signal</keyword>
<accession>A0A9P7AZU4</accession>
<evidence type="ECO:0000256" key="1">
    <source>
        <dbReference type="SAM" id="SignalP"/>
    </source>
</evidence>
<evidence type="ECO:0000313" key="4">
    <source>
        <dbReference type="Proteomes" id="UP000785200"/>
    </source>
</evidence>
<dbReference type="SUPFAM" id="SSF56281">
    <property type="entry name" value="Metallo-hydrolase/oxidoreductase"/>
    <property type="match status" value="1"/>
</dbReference>
<sequence>MLSAKPIIGAFLWTLLPNLVSSMANNTVPPFANNTLPPSASTLIASGIKALGGSQALLGISGVTLGVPVLYRTQTLMEGYTLNGTETSIVTAGAQNVSFLYSSGNLQQRIDKLGQVAAWLDFGRESLDPLNYSLVVQAGSEGFACFAQGNNLIFDPASVTSGYTDGLLGQYLIDQAMQMSPKLLSTFDPAAATSSYVTIPNSKPLLSVFDPVLNLSIIFDPDTHLPYIIRSFEDHLVFGPSTSDLMVYNYTSIDGVMFPRRFKIVYNNVHLLADFLVESIDVNPSFPAGFFDGLPVTPNTPIPALEVSAEYGAAEIGEYSANALYNGKYTGTLANLSATHPVAALENLWRLNFADAPSYSQMVLVFCDAVIVTDATPHQSHLVIQWVREQLGRNITHIWVTHHHHDHSYGVHDYISAGAKMIVLDKAEEYWSNVPGIEFETYSDEKPYIHKDADLQVRFIDLEDPVHAEDQSYAFVSAACPKANDTVVTFQADYWNPNFTDYEFDQNQALVFYNKLARDGVARSSLAIPAHGSPTPFQELIDVVGFPYPNHDATSFHKGGPLC</sequence>
<protein>
    <recommendedName>
        <fullName evidence="2">Metallo-beta-lactamase domain-containing protein</fullName>
    </recommendedName>
</protein>
<organism evidence="3 4">
    <name type="scientific">Hyphodiscus hymeniophilus</name>
    <dbReference type="NCBI Taxonomy" id="353542"/>
    <lineage>
        <taxon>Eukaryota</taxon>
        <taxon>Fungi</taxon>
        <taxon>Dikarya</taxon>
        <taxon>Ascomycota</taxon>
        <taxon>Pezizomycotina</taxon>
        <taxon>Leotiomycetes</taxon>
        <taxon>Helotiales</taxon>
        <taxon>Hyphodiscaceae</taxon>
        <taxon>Hyphodiscus</taxon>
    </lineage>
</organism>
<dbReference type="AlphaFoldDB" id="A0A9P7AZU4"/>
<dbReference type="EMBL" id="VNKQ01000004">
    <property type="protein sequence ID" value="KAG0651567.1"/>
    <property type="molecule type" value="Genomic_DNA"/>
</dbReference>
<feature type="domain" description="Metallo-beta-lactamase" evidence="2">
    <location>
        <begin position="363"/>
        <end position="440"/>
    </location>
</feature>
<proteinExistence type="predicted"/>
<name>A0A9P7AZU4_9HELO</name>
<dbReference type="Gene3D" id="3.60.15.10">
    <property type="entry name" value="Ribonuclease Z/Hydroxyacylglutathione hydrolase-like"/>
    <property type="match status" value="1"/>
</dbReference>
<dbReference type="InterPro" id="IPR036866">
    <property type="entry name" value="RibonucZ/Hydroxyglut_hydro"/>
</dbReference>